<dbReference type="AlphaFoldDB" id="A0AAV0ZLT1"/>
<accession>A0AAV0ZLT1</accession>
<organism evidence="1 2">
    <name type="scientific">Vicia faba</name>
    <name type="common">Broad bean</name>
    <name type="synonym">Faba vulgaris</name>
    <dbReference type="NCBI Taxonomy" id="3906"/>
    <lineage>
        <taxon>Eukaryota</taxon>
        <taxon>Viridiplantae</taxon>
        <taxon>Streptophyta</taxon>
        <taxon>Embryophyta</taxon>
        <taxon>Tracheophyta</taxon>
        <taxon>Spermatophyta</taxon>
        <taxon>Magnoliopsida</taxon>
        <taxon>eudicotyledons</taxon>
        <taxon>Gunneridae</taxon>
        <taxon>Pentapetalae</taxon>
        <taxon>rosids</taxon>
        <taxon>fabids</taxon>
        <taxon>Fabales</taxon>
        <taxon>Fabaceae</taxon>
        <taxon>Papilionoideae</taxon>
        <taxon>50 kb inversion clade</taxon>
        <taxon>NPAAA clade</taxon>
        <taxon>Hologalegina</taxon>
        <taxon>IRL clade</taxon>
        <taxon>Fabeae</taxon>
        <taxon>Vicia</taxon>
    </lineage>
</organism>
<name>A0AAV0ZLT1_VICFA</name>
<keyword evidence="2" id="KW-1185">Reference proteome</keyword>
<proteinExistence type="predicted"/>
<protein>
    <submittedName>
        <fullName evidence="1">Uncharacterized protein</fullName>
    </submittedName>
</protein>
<gene>
    <name evidence="1" type="ORF">VFH_II095880</name>
</gene>
<evidence type="ECO:0000313" key="2">
    <source>
        <dbReference type="Proteomes" id="UP001157006"/>
    </source>
</evidence>
<reference evidence="1 2" key="1">
    <citation type="submission" date="2023-01" db="EMBL/GenBank/DDBJ databases">
        <authorList>
            <person name="Kreplak J."/>
        </authorList>
    </citation>
    <scope>NUCLEOTIDE SEQUENCE [LARGE SCALE GENOMIC DNA]</scope>
</reference>
<dbReference type="Proteomes" id="UP001157006">
    <property type="component" value="Chromosome 2"/>
</dbReference>
<evidence type="ECO:0000313" key="1">
    <source>
        <dbReference type="EMBL" id="CAI8597747.1"/>
    </source>
</evidence>
<dbReference type="EMBL" id="OX451737">
    <property type="protein sequence ID" value="CAI8597747.1"/>
    <property type="molecule type" value="Genomic_DNA"/>
</dbReference>
<sequence length="282" mass="31772">MIEIVKSQLNAEEALKFKPLQLQQDFTVLGDDEEESSFQSSSTNPDDIIIPTKKLKVSSFVFNDEHLVEENDDVGLSAMIATQALVPILIPSNFNSELVVNNIDIVKYEFETNFISDLSSSVRDRFKDIVSRVFMNLHPAKWLADGSNLGYFHDDADYEIPLKPPDAISKLEKECTPEALTRTTLFDIQQLYHYICGNFCLYVDMFAILGVIEKNNILHDALLVSSCLMDCIKSLLEKHEIIRGFYLGLVLTTGYECNDIIGSKFFVLAATHGSVIHACKLF</sequence>